<dbReference type="CDD" id="cd07890">
    <property type="entry name" value="CYTH-like_AC_IV-like"/>
    <property type="match status" value="1"/>
</dbReference>
<dbReference type="EMBL" id="JAVFWL010000002">
    <property type="protein sequence ID" value="KAK6732665.1"/>
    <property type="molecule type" value="Genomic_DNA"/>
</dbReference>
<dbReference type="PANTHER" id="PTHR21028">
    <property type="entry name" value="SI:CH211-156B7.4"/>
    <property type="match status" value="1"/>
</dbReference>
<dbReference type="PROSITE" id="PS51707">
    <property type="entry name" value="CYTH"/>
    <property type="match status" value="1"/>
</dbReference>
<reference evidence="2 3" key="1">
    <citation type="submission" date="2023-08" db="EMBL/GenBank/DDBJ databases">
        <title>A Necator americanus chromosomal reference genome.</title>
        <authorList>
            <person name="Ilik V."/>
            <person name="Petrzelkova K.J."/>
            <person name="Pardy F."/>
            <person name="Fuh T."/>
            <person name="Niatou-Singa F.S."/>
            <person name="Gouil Q."/>
            <person name="Baker L."/>
            <person name="Ritchie M.E."/>
            <person name="Jex A.R."/>
            <person name="Gazzola D."/>
            <person name="Li H."/>
            <person name="Toshio Fujiwara R."/>
            <person name="Zhan B."/>
            <person name="Aroian R.V."/>
            <person name="Pafco B."/>
            <person name="Schwarz E.M."/>
        </authorList>
    </citation>
    <scope>NUCLEOTIDE SEQUENCE [LARGE SCALE GENOMIC DNA]</scope>
    <source>
        <strain evidence="2 3">Aroian</strain>
        <tissue evidence="2">Whole animal</tissue>
    </source>
</reference>
<dbReference type="SMART" id="SM01118">
    <property type="entry name" value="CYTH"/>
    <property type="match status" value="1"/>
</dbReference>
<gene>
    <name evidence="2" type="primary">Necator_chrII.g4602</name>
    <name evidence="2" type="ORF">RB195_016810</name>
</gene>
<evidence type="ECO:0000313" key="2">
    <source>
        <dbReference type="EMBL" id="KAK6732665.1"/>
    </source>
</evidence>
<dbReference type="InterPro" id="IPR033469">
    <property type="entry name" value="CYTH-like_dom_sf"/>
</dbReference>
<feature type="domain" description="CYTH" evidence="1">
    <location>
        <begin position="2"/>
        <end position="174"/>
    </location>
</feature>
<evidence type="ECO:0000313" key="3">
    <source>
        <dbReference type="Proteomes" id="UP001303046"/>
    </source>
</evidence>
<comment type="caution">
    <text evidence="2">The sequence shown here is derived from an EMBL/GenBank/DDBJ whole genome shotgun (WGS) entry which is preliminary data.</text>
</comment>
<keyword evidence="3" id="KW-1185">Reference proteome</keyword>
<sequence length="175" mass="19945">MARNVEIKAKVRDRQKIIQLAKELTNEDPTLLKQHDIFYNSPQGRLKMRTVEENGVVRTELIWYDRPDVAGPKLCNYSKFDVPADVLSSLKETLRCSMGVKGEVKKVRSLFIFERTRIHIDNVEGLGDFMELEVCLRDSESVSDGELVANEITQELGVLDEDLLEGAYMDLLNGQ</sequence>
<dbReference type="PANTHER" id="PTHR21028:SF2">
    <property type="entry name" value="CYTH DOMAIN-CONTAINING PROTEIN"/>
    <property type="match status" value="1"/>
</dbReference>
<dbReference type="Pfam" id="PF01928">
    <property type="entry name" value="CYTH"/>
    <property type="match status" value="1"/>
</dbReference>
<accession>A0ABR1C4I4</accession>
<dbReference type="InterPro" id="IPR023577">
    <property type="entry name" value="CYTH_domain"/>
</dbReference>
<dbReference type="Gene3D" id="2.40.320.10">
    <property type="entry name" value="Hypothetical Protein Pfu-838710-001"/>
    <property type="match status" value="1"/>
</dbReference>
<proteinExistence type="predicted"/>
<dbReference type="SUPFAM" id="SSF55154">
    <property type="entry name" value="CYTH-like phosphatases"/>
    <property type="match status" value="1"/>
</dbReference>
<evidence type="ECO:0000259" key="1">
    <source>
        <dbReference type="PROSITE" id="PS51707"/>
    </source>
</evidence>
<name>A0ABR1C4I4_NECAM</name>
<dbReference type="Proteomes" id="UP001303046">
    <property type="component" value="Unassembled WGS sequence"/>
</dbReference>
<protein>
    <recommendedName>
        <fullName evidence="1">CYTH domain-containing protein</fullName>
    </recommendedName>
</protein>
<dbReference type="InterPro" id="IPR008173">
    <property type="entry name" value="Adenylyl_cyclase_CyaB"/>
</dbReference>
<organism evidence="2 3">
    <name type="scientific">Necator americanus</name>
    <name type="common">Human hookworm</name>
    <dbReference type="NCBI Taxonomy" id="51031"/>
    <lineage>
        <taxon>Eukaryota</taxon>
        <taxon>Metazoa</taxon>
        <taxon>Ecdysozoa</taxon>
        <taxon>Nematoda</taxon>
        <taxon>Chromadorea</taxon>
        <taxon>Rhabditida</taxon>
        <taxon>Rhabditina</taxon>
        <taxon>Rhabditomorpha</taxon>
        <taxon>Strongyloidea</taxon>
        <taxon>Ancylostomatidae</taxon>
        <taxon>Bunostominae</taxon>
        <taxon>Necator</taxon>
    </lineage>
</organism>